<dbReference type="EC" id="6.3.2.12" evidence="5"/>
<dbReference type="Gene3D" id="3.40.1190.10">
    <property type="entry name" value="Mur-like, catalytic domain"/>
    <property type="match status" value="1"/>
</dbReference>
<dbReference type="EMBL" id="JACIBT010000002">
    <property type="protein sequence ID" value="MBB3667659.1"/>
    <property type="molecule type" value="Genomic_DNA"/>
</dbReference>
<sequence>MSPAEGHGAPLEALPLDEYEEIVIFDEWRTLRHVSSRSLARTRALLQVLGYDPAHLGHHTLGVVGSKGKGTAAAYASATLAGVGHRVGTVMSPGVLSNADRIRIDGVVIDDSTRRRALRRIQWARERLPQASAASGYLAPTGLFMVMAMLVFAEAGVDVVVAEAGIGGASDDLSHWRLDAVAVTAVFGEHLDLLGPTLTDVAADKAAVVTDDTQFCLTGAQAPEPAEVLRQRCAVTGTPLLGPDERAAQLAAHLPAGLQRDNAAVGIAAGLGLHARLMSPASEESHESGLHGAGLYGAGLKQAVASVNYPGRMSVHTTPAGRQCVVDSAVSGPGLAAALAFAHARMQTVDQVLVCLPPDKDLTGFIAELENFAGRRVFVELPEAYTGMPDRSGWPWEWLPQESLAELLDAGNSLVVGTVLYTSLVLRTLGADADRLFTLP</sequence>
<dbReference type="GO" id="GO:0005737">
    <property type="term" value="C:cytoplasm"/>
    <property type="evidence" value="ECO:0007669"/>
    <property type="project" value="TreeGrafter"/>
</dbReference>
<dbReference type="PANTHER" id="PTHR11136">
    <property type="entry name" value="FOLYLPOLYGLUTAMATE SYNTHASE-RELATED"/>
    <property type="match status" value="1"/>
</dbReference>
<proteinExistence type="inferred from homology"/>
<keyword evidence="6" id="KW-1185">Reference proteome</keyword>
<dbReference type="AlphaFoldDB" id="A0A7W5TVK2"/>
<keyword evidence="2 5" id="KW-0436">Ligase</keyword>
<comment type="similarity">
    <text evidence="1">Belongs to the folylpolyglutamate synthase family.</text>
</comment>
<evidence type="ECO:0000256" key="3">
    <source>
        <dbReference type="ARBA" id="ARBA00022741"/>
    </source>
</evidence>
<comment type="caution">
    <text evidence="5">The sequence shown here is derived from an EMBL/GenBank/DDBJ whole genome shotgun (WGS) entry which is preliminary data.</text>
</comment>
<evidence type="ECO:0000256" key="2">
    <source>
        <dbReference type="ARBA" id="ARBA00022598"/>
    </source>
</evidence>
<dbReference type="PANTHER" id="PTHR11136:SF0">
    <property type="entry name" value="DIHYDROFOLATE SYNTHETASE-RELATED"/>
    <property type="match status" value="1"/>
</dbReference>
<gene>
    <name evidence="5" type="ORF">FHX47_001278</name>
</gene>
<dbReference type="EC" id="6.3.2.17" evidence="5"/>
<dbReference type="InterPro" id="IPR001645">
    <property type="entry name" value="Folylpolyglutamate_synth"/>
</dbReference>
<evidence type="ECO:0000256" key="4">
    <source>
        <dbReference type="ARBA" id="ARBA00022840"/>
    </source>
</evidence>
<evidence type="ECO:0000256" key="1">
    <source>
        <dbReference type="ARBA" id="ARBA00008276"/>
    </source>
</evidence>
<dbReference type="Proteomes" id="UP000547528">
    <property type="component" value="Unassembled WGS sequence"/>
</dbReference>
<organism evidence="5 6">
    <name type="scientific">Garicola koreensis</name>
    <dbReference type="NCBI Taxonomy" id="1262554"/>
    <lineage>
        <taxon>Bacteria</taxon>
        <taxon>Bacillati</taxon>
        <taxon>Actinomycetota</taxon>
        <taxon>Actinomycetes</taxon>
        <taxon>Micrococcales</taxon>
        <taxon>Micrococcaceae</taxon>
        <taxon>Garicola</taxon>
    </lineage>
</organism>
<dbReference type="GO" id="GO:0008841">
    <property type="term" value="F:dihydrofolate synthase activity"/>
    <property type="evidence" value="ECO:0007669"/>
    <property type="project" value="UniProtKB-EC"/>
</dbReference>
<name>A0A7W5TVK2_9MICC</name>
<evidence type="ECO:0000313" key="5">
    <source>
        <dbReference type="EMBL" id="MBB3667659.1"/>
    </source>
</evidence>
<protein>
    <submittedName>
        <fullName evidence="5">Dihydrofolate synthase/folylpolyglutamate synthase</fullName>
        <ecNumber evidence="5">6.3.2.12</ecNumber>
        <ecNumber evidence="5">6.3.2.17</ecNumber>
    </submittedName>
</protein>
<dbReference type="RefSeq" id="WP_183358065.1">
    <property type="nucleotide sequence ID" value="NZ_BAABKR010000001.1"/>
</dbReference>
<evidence type="ECO:0000313" key="6">
    <source>
        <dbReference type="Proteomes" id="UP000547528"/>
    </source>
</evidence>
<keyword evidence="4" id="KW-0067">ATP-binding</keyword>
<accession>A0A7W5TVK2</accession>
<keyword evidence="3" id="KW-0547">Nucleotide-binding</keyword>
<dbReference type="GO" id="GO:0005524">
    <property type="term" value="F:ATP binding"/>
    <property type="evidence" value="ECO:0007669"/>
    <property type="project" value="UniProtKB-KW"/>
</dbReference>
<reference evidence="5 6" key="1">
    <citation type="submission" date="2020-08" db="EMBL/GenBank/DDBJ databases">
        <title>Sequencing the genomes of 1000 actinobacteria strains.</title>
        <authorList>
            <person name="Klenk H.-P."/>
        </authorList>
    </citation>
    <scope>NUCLEOTIDE SEQUENCE [LARGE SCALE GENOMIC DNA]</scope>
    <source>
        <strain evidence="5 6">DSM 28238</strain>
    </source>
</reference>
<dbReference type="InterPro" id="IPR036565">
    <property type="entry name" value="Mur-like_cat_sf"/>
</dbReference>
<dbReference type="SUPFAM" id="SSF53623">
    <property type="entry name" value="MurD-like peptide ligases, catalytic domain"/>
    <property type="match status" value="1"/>
</dbReference>
<dbReference type="GO" id="GO:0004326">
    <property type="term" value="F:tetrahydrofolylpolyglutamate synthase activity"/>
    <property type="evidence" value="ECO:0007669"/>
    <property type="project" value="UniProtKB-EC"/>
</dbReference>